<dbReference type="CDD" id="cd06529">
    <property type="entry name" value="S24_LexA-like"/>
    <property type="match status" value="1"/>
</dbReference>
<dbReference type="Gene3D" id="2.10.109.10">
    <property type="entry name" value="Umud Fragment, subunit A"/>
    <property type="match status" value="1"/>
</dbReference>
<dbReference type="InterPro" id="IPR039418">
    <property type="entry name" value="LexA-like"/>
</dbReference>
<comment type="caution">
    <text evidence="5">The sequence shown here is derived from an EMBL/GenBank/DDBJ whole genome shotgun (WGS) entry which is preliminary data.</text>
</comment>
<keyword evidence="1" id="KW-0805">Transcription regulation</keyword>
<dbReference type="PANTHER" id="PTHR40661">
    <property type="match status" value="1"/>
</dbReference>
<dbReference type="Pfam" id="PF00717">
    <property type="entry name" value="Peptidase_S24"/>
    <property type="match status" value="1"/>
</dbReference>
<keyword evidence="3" id="KW-0804">Transcription</keyword>
<dbReference type="SUPFAM" id="SSF51306">
    <property type="entry name" value="LexA/Signal peptidase"/>
    <property type="match status" value="1"/>
</dbReference>
<gene>
    <name evidence="5" type="ORF">C5471_19180</name>
</gene>
<dbReference type="SMART" id="SM00530">
    <property type="entry name" value="HTH_XRE"/>
    <property type="match status" value="1"/>
</dbReference>
<dbReference type="Gene3D" id="1.10.260.40">
    <property type="entry name" value="lambda repressor-like DNA-binding domains"/>
    <property type="match status" value="1"/>
</dbReference>
<dbReference type="InterPro" id="IPR036286">
    <property type="entry name" value="LexA/Signal_pep-like_sf"/>
</dbReference>
<feature type="domain" description="HTH cro/C1-type" evidence="4">
    <location>
        <begin position="10"/>
        <end position="63"/>
    </location>
</feature>
<reference evidence="5 6" key="1">
    <citation type="submission" date="2018-02" db="EMBL/GenBank/DDBJ databases">
        <authorList>
            <person name="Machado R.A."/>
        </authorList>
    </citation>
    <scope>NUCLEOTIDE SEQUENCE [LARGE SCALE GENOMIC DNA]</scope>
    <source>
        <strain evidence="5 6">T327</strain>
    </source>
</reference>
<dbReference type="Pfam" id="PF01381">
    <property type="entry name" value="HTH_3"/>
    <property type="match status" value="1"/>
</dbReference>
<evidence type="ECO:0000256" key="2">
    <source>
        <dbReference type="ARBA" id="ARBA00023125"/>
    </source>
</evidence>
<name>A0ABX0GNJ3_9GAMM</name>
<dbReference type="EMBL" id="PUJU01000053">
    <property type="protein sequence ID" value="NHB89705.1"/>
    <property type="molecule type" value="Genomic_DNA"/>
</dbReference>
<accession>A0ABX0GNJ3</accession>
<dbReference type="PROSITE" id="PS50943">
    <property type="entry name" value="HTH_CROC1"/>
    <property type="match status" value="1"/>
</dbReference>
<evidence type="ECO:0000313" key="5">
    <source>
        <dbReference type="EMBL" id="NHB89705.1"/>
    </source>
</evidence>
<dbReference type="PANTHER" id="PTHR40661:SF3">
    <property type="entry name" value="FELS-1 PROPHAGE TRANSCRIPTIONAL REGULATOR"/>
    <property type="match status" value="1"/>
</dbReference>
<dbReference type="InterPro" id="IPR015927">
    <property type="entry name" value="Peptidase_S24_S26A/B/C"/>
</dbReference>
<protein>
    <recommendedName>
        <fullName evidence="4">HTH cro/C1-type domain-containing protein</fullName>
    </recommendedName>
</protein>
<evidence type="ECO:0000313" key="6">
    <source>
        <dbReference type="Proteomes" id="UP000697802"/>
    </source>
</evidence>
<organism evidence="5 6">
    <name type="scientific">Photorhabdus tasmaniensis</name>
    <dbReference type="NCBI Taxonomy" id="1004159"/>
    <lineage>
        <taxon>Bacteria</taxon>
        <taxon>Pseudomonadati</taxon>
        <taxon>Pseudomonadota</taxon>
        <taxon>Gammaproteobacteria</taxon>
        <taxon>Enterobacterales</taxon>
        <taxon>Morganellaceae</taxon>
        <taxon>Photorhabdus</taxon>
    </lineage>
</organism>
<keyword evidence="6" id="KW-1185">Reference proteome</keyword>
<dbReference type="InterPro" id="IPR010982">
    <property type="entry name" value="Lambda_DNA-bd_dom_sf"/>
</dbReference>
<proteinExistence type="predicted"/>
<dbReference type="RefSeq" id="WP_133815845.1">
    <property type="nucleotide sequence ID" value="NZ_CAWPIF010000053.1"/>
</dbReference>
<dbReference type="CDD" id="cd00093">
    <property type="entry name" value="HTH_XRE"/>
    <property type="match status" value="1"/>
</dbReference>
<sequence length="234" mass="26100">MKTTTLAQRLKQARKQAKISQKELGSAVGISQAAIQKIESGSAQASTKLIEIARKLNVSPSWLSSGHGDMSQISQNSDSLEQYDSEKTQIAYKVELLDIQASAGPGVMVNSEFIETIRSIEYTTDEARVLFCGRSADAVKMITVNGDSMSGTFEPRDQIFVDIAKTYFDGDGIYIFILNNQLYIKRLQMQHKRLAVLSDNPKYETWYLDENAAQGLLIQGKVLISQSIKYKYHS</sequence>
<dbReference type="SUPFAM" id="SSF47413">
    <property type="entry name" value="lambda repressor-like DNA-binding domains"/>
    <property type="match status" value="1"/>
</dbReference>
<evidence type="ECO:0000259" key="4">
    <source>
        <dbReference type="PROSITE" id="PS50943"/>
    </source>
</evidence>
<evidence type="ECO:0000256" key="3">
    <source>
        <dbReference type="ARBA" id="ARBA00023163"/>
    </source>
</evidence>
<keyword evidence="2" id="KW-0238">DNA-binding</keyword>
<dbReference type="InterPro" id="IPR001387">
    <property type="entry name" value="Cro/C1-type_HTH"/>
</dbReference>
<evidence type="ECO:0000256" key="1">
    <source>
        <dbReference type="ARBA" id="ARBA00023015"/>
    </source>
</evidence>
<dbReference type="Proteomes" id="UP000697802">
    <property type="component" value="Unassembled WGS sequence"/>
</dbReference>